<dbReference type="AlphaFoldDB" id="A0A2G2ZNY1"/>
<keyword evidence="1" id="KW-0723">Serine/threonine-protein kinase</keyword>
<evidence type="ECO:0000256" key="5">
    <source>
        <dbReference type="ARBA" id="ARBA00022840"/>
    </source>
</evidence>
<dbReference type="SUPFAM" id="SSF56112">
    <property type="entry name" value="Protein kinase-like (PK-like)"/>
    <property type="match status" value="1"/>
</dbReference>
<dbReference type="PANTHER" id="PTHR27002">
    <property type="entry name" value="RECEPTOR-LIKE SERINE/THREONINE-PROTEIN KINASE SD1-8"/>
    <property type="match status" value="1"/>
</dbReference>
<name>A0A2G2ZNY1_CAPAN</name>
<gene>
    <name evidence="7" type="ORF">T459_12129</name>
</gene>
<dbReference type="GO" id="GO:0005524">
    <property type="term" value="F:ATP binding"/>
    <property type="evidence" value="ECO:0007669"/>
    <property type="project" value="UniProtKB-KW"/>
</dbReference>
<keyword evidence="3" id="KW-0547">Nucleotide-binding</keyword>
<keyword evidence="4" id="KW-0418">Kinase</keyword>
<dbReference type="EMBL" id="AYRZ02000004">
    <property type="protein sequence ID" value="PHT83686.1"/>
    <property type="molecule type" value="Genomic_DNA"/>
</dbReference>
<evidence type="ECO:0000256" key="3">
    <source>
        <dbReference type="ARBA" id="ARBA00022741"/>
    </source>
</evidence>
<keyword evidence="2" id="KW-0808">Transferase</keyword>
<organism evidence="7 8">
    <name type="scientific">Capsicum annuum</name>
    <name type="common">Capsicum pepper</name>
    <dbReference type="NCBI Taxonomy" id="4072"/>
    <lineage>
        <taxon>Eukaryota</taxon>
        <taxon>Viridiplantae</taxon>
        <taxon>Streptophyta</taxon>
        <taxon>Embryophyta</taxon>
        <taxon>Tracheophyta</taxon>
        <taxon>Spermatophyta</taxon>
        <taxon>Magnoliopsida</taxon>
        <taxon>eudicotyledons</taxon>
        <taxon>Gunneridae</taxon>
        <taxon>Pentapetalae</taxon>
        <taxon>asterids</taxon>
        <taxon>lamiids</taxon>
        <taxon>Solanales</taxon>
        <taxon>Solanaceae</taxon>
        <taxon>Solanoideae</taxon>
        <taxon>Capsiceae</taxon>
        <taxon>Capsicum</taxon>
    </lineage>
</organism>
<accession>A0A2G2ZNY1</accession>
<feature type="domain" description="Protein kinase" evidence="6">
    <location>
        <begin position="1"/>
        <end position="251"/>
    </location>
</feature>
<sequence>MKLGINLRTGNKWSLTSWVNDQVPASGSFTFGLDTNCTNQLIILWMGNVYWKSLPCPTGQFDFKYISNEDEIYFVLTSGLISGYTMSPSGLIQDHFEGNAKFDFGLARIFQRQEFEANTEQIVGTHGYMSPEYAMNGIVSTKTDVFSFGVLVLEILSGKRNNSWYHVECPLNLIGHAWKLCKAGRVLEEITEPVLLNELTPMNELIRGRDEMVLWIANRDDPITDTSGILMVSKMKKVMKTLTLRKFLGGG</sequence>
<evidence type="ECO:0000256" key="1">
    <source>
        <dbReference type="ARBA" id="ARBA00022527"/>
    </source>
</evidence>
<evidence type="ECO:0000259" key="6">
    <source>
        <dbReference type="PROSITE" id="PS50011"/>
    </source>
</evidence>
<evidence type="ECO:0000313" key="8">
    <source>
        <dbReference type="Proteomes" id="UP000222542"/>
    </source>
</evidence>
<dbReference type="InterPro" id="IPR000719">
    <property type="entry name" value="Prot_kinase_dom"/>
</dbReference>
<dbReference type="Proteomes" id="UP000222542">
    <property type="component" value="Unassembled WGS sequence"/>
</dbReference>
<dbReference type="Gramene" id="PHT83686">
    <property type="protein sequence ID" value="PHT83686"/>
    <property type="gene ID" value="T459_12129"/>
</dbReference>
<keyword evidence="8" id="KW-1185">Reference proteome</keyword>
<reference evidence="7 8" key="2">
    <citation type="journal article" date="2017" name="Genome Biol.">
        <title>New reference genome sequences of hot pepper reveal the massive evolution of plant disease-resistance genes by retroduplication.</title>
        <authorList>
            <person name="Kim S."/>
            <person name="Park J."/>
            <person name="Yeom S.I."/>
            <person name="Kim Y.M."/>
            <person name="Seo E."/>
            <person name="Kim K.T."/>
            <person name="Kim M.S."/>
            <person name="Lee J.M."/>
            <person name="Cheong K."/>
            <person name="Shin H.S."/>
            <person name="Kim S.B."/>
            <person name="Han K."/>
            <person name="Lee J."/>
            <person name="Park M."/>
            <person name="Lee H.A."/>
            <person name="Lee H.Y."/>
            <person name="Lee Y."/>
            <person name="Oh S."/>
            <person name="Lee J.H."/>
            <person name="Choi E."/>
            <person name="Choi E."/>
            <person name="Lee S.E."/>
            <person name="Jeon J."/>
            <person name="Kim H."/>
            <person name="Choi G."/>
            <person name="Song H."/>
            <person name="Lee J."/>
            <person name="Lee S.C."/>
            <person name="Kwon J.K."/>
            <person name="Lee H.Y."/>
            <person name="Koo N."/>
            <person name="Hong Y."/>
            <person name="Kim R.W."/>
            <person name="Kang W.H."/>
            <person name="Huh J.H."/>
            <person name="Kang B.C."/>
            <person name="Yang T.J."/>
            <person name="Lee Y.H."/>
            <person name="Bennetzen J.L."/>
            <person name="Choi D."/>
        </authorList>
    </citation>
    <scope>NUCLEOTIDE SEQUENCE [LARGE SCALE GENOMIC DNA]</scope>
    <source>
        <strain evidence="8">cv. CM334</strain>
    </source>
</reference>
<evidence type="ECO:0000256" key="4">
    <source>
        <dbReference type="ARBA" id="ARBA00022777"/>
    </source>
</evidence>
<reference evidence="7 8" key="1">
    <citation type="journal article" date="2014" name="Nat. Genet.">
        <title>Genome sequence of the hot pepper provides insights into the evolution of pungency in Capsicum species.</title>
        <authorList>
            <person name="Kim S."/>
            <person name="Park M."/>
            <person name="Yeom S.I."/>
            <person name="Kim Y.M."/>
            <person name="Lee J.M."/>
            <person name="Lee H.A."/>
            <person name="Seo E."/>
            <person name="Choi J."/>
            <person name="Cheong K."/>
            <person name="Kim K.T."/>
            <person name="Jung K."/>
            <person name="Lee G.W."/>
            <person name="Oh S.K."/>
            <person name="Bae C."/>
            <person name="Kim S.B."/>
            <person name="Lee H.Y."/>
            <person name="Kim S.Y."/>
            <person name="Kim M.S."/>
            <person name="Kang B.C."/>
            <person name="Jo Y.D."/>
            <person name="Yang H.B."/>
            <person name="Jeong H.J."/>
            <person name="Kang W.H."/>
            <person name="Kwon J.K."/>
            <person name="Shin C."/>
            <person name="Lim J.Y."/>
            <person name="Park J.H."/>
            <person name="Huh J.H."/>
            <person name="Kim J.S."/>
            <person name="Kim B.D."/>
            <person name="Cohen O."/>
            <person name="Paran I."/>
            <person name="Suh M.C."/>
            <person name="Lee S.B."/>
            <person name="Kim Y.K."/>
            <person name="Shin Y."/>
            <person name="Noh S.J."/>
            <person name="Park J."/>
            <person name="Seo Y.S."/>
            <person name="Kwon S.Y."/>
            <person name="Kim H.A."/>
            <person name="Park J.M."/>
            <person name="Kim H.J."/>
            <person name="Choi S.B."/>
            <person name="Bosland P.W."/>
            <person name="Reeves G."/>
            <person name="Jo S.H."/>
            <person name="Lee B.W."/>
            <person name="Cho H.T."/>
            <person name="Choi H.S."/>
            <person name="Lee M.S."/>
            <person name="Yu Y."/>
            <person name="Do Choi Y."/>
            <person name="Park B.S."/>
            <person name="van Deynze A."/>
            <person name="Ashrafi H."/>
            <person name="Hill T."/>
            <person name="Kim W.T."/>
            <person name="Pai H.S."/>
            <person name="Ahn H.K."/>
            <person name="Yeam I."/>
            <person name="Giovannoni J.J."/>
            <person name="Rose J.K."/>
            <person name="Sorensen I."/>
            <person name="Lee S.J."/>
            <person name="Kim R.W."/>
            <person name="Choi I.Y."/>
            <person name="Choi B.S."/>
            <person name="Lim J.S."/>
            <person name="Lee Y.H."/>
            <person name="Choi D."/>
        </authorList>
    </citation>
    <scope>NUCLEOTIDE SEQUENCE [LARGE SCALE GENOMIC DNA]</scope>
    <source>
        <strain evidence="8">cv. CM334</strain>
    </source>
</reference>
<evidence type="ECO:0000313" key="7">
    <source>
        <dbReference type="EMBL" id="PHT83686.1"/>
    </source>
</evidence>
<protein>
    <recommendedName>
        <fullName evidence="6">Protein kinase domain-containing protein</fullName>
    </recommendedName>
</protein>
<dbReference type="PANTHER" id="PTHR27002:SF926">
    <property type="entry name" value="OS07G0535800 PROTEIN"/>
    <property type="match status" value="1"/>
</dbReference>
<dbReference type="Pfam" id="PF00069">
    <property type="entry name" value="Pkinase"/>
    <property type="match status" value="1"/>
</dbReference>
<evidence type="ECO:0000256" key="2">
    <source>
        <dbReference type="ARBA" id="ARBA00022679"/>
    </source>
</evidence>
<dbReference type="GO" id="GO:0004674">
    <property type="term" value="F:protein serine/threonine kinase activity"/>
    <property type="evidence" value="ECO:0007669"/>
    <property type="project" value="UniProtKB-KW"/>
</dbReference>
<proteinExistence type="predicted"/>
<comment type="caution">
    <text evidence="7">The sequence shown here is derived from an EMBL/GenBank/DDBJ whole genome shotgun (WGS) entry which is preliminary data.</text>
</comment>
<dbReference type="PROSITE" id="PS50011">
    <property type="entry name" value="PROTEIN_KINASE_DOM"/>
    <property type="match status" value="1"/>
</dbReference>
<keyword evidence="5" id="KW-0067">ATP-binding</keyword>
<dbReference type="Gene3D" id="1.10.510.10">
    <property type="entry name" value="Transferase(Phosphotransferase) domain 1"/>
    <property type="match status" value="1"/>
</dbReference>
<dbReference type="InterPro" id="IPR011009">
    <property type="entry name" value="Kinase-like_dom_sf"/>
</dbReference>